<keyword evidence="4" id="KW-1185">Reference proteome</keyword>
<dbReference type="PROSITE" id="PS51257">
    <property type="entry name" value="PROKAR_LIPOPROTEIN"/>
    <property type="match status" value="1"/>
</dbReference>
<evidence type="ECO:0000313" key="3">
    <source>
        <dbReference type="EMBL" id="PRY11115.1"/>
    </source>
</evidence>
<sequence>MITPARARAALCCALGAAGLLTGCGAGDEAPDPAPTTTTASPVSSSGTPTAGPTSTGPAFDCASVRSAQEKLDADYSDELDRLGIKRSDPRAQSVFTVVTTNEGPTYYAAVLAAAPPDATPDAQLVLDYYTRLATQVGTLDPGTGSTEDLAKAMDTLDEAGLVVNPAADAATTVVEAQERLQAAVEKDCAKASPSATPSASSASGTASGPATT</sequence>
<evidence type="ECO:0000313" key="4">
    <source>
        <dbReference type="Proteomes" id="UP000238083"/>
    </source>
</evidence>
<feature type="compositionally biased region" description="Low complexity" evidence="1">
    <location>
        <begin position="35"/>
        <end position="59"/>
    </location>
</feature>
<dbReference type="RefSeq" id="WP_106214698.1">
    <property type="nucleotide sequence ID" value="NZ_PVZF01000014.1"/>
</dbReference>
<feature type="region of interest" description="Disordered" evidence="1">
    <location>
        <begin position="185"/>
        <end position="213"/>
    </location>
</feature>
<keyword evidence="2" id="KW-0732">Signal</keyword>
<dbReference type="Proteomes" id="UP000238083">
    <property type="component" value="Unassembled WGS sequence"/>
</dbReference>
<dbReference type="AlphaFoldDB" id="A0A2T0QY33"/>
<feature type="chain" id="PRO_5015578963" evidence="2">
    <location>
        <begin position="27"/>
        <end position="213"/>
    </location>
</feature>
<evidence type="ECO:0000256" key="1">
    <source>
        <dbReference type="SAM" id="MobiDB-lite"/>
    </source>
</evidence>
<comment type="caution">
    <text evidence="3">The sequence shown here is derived from an EMBL/GenBank/DDBJ whole genome shotgun (WGS) entry which is preliminary data.</text>
</comment>
<name>A0A2T0QY33_9ACTN</name>
<feature type="signal peptide" evidence="2">
    <location>
        <begin position="1"/>
        <end position="26"/>
    </location>
</feature>
<evidence type="ECO:0000256" key="2">
    <source>
        <dbReference type="SAM" id="SignalP"/>
    </source>
</evidence>
<organism evidence="3 4">
    <name type="scientific">Kineococcus rhizosphaerae</name>
    <dbReference type="NCBI Taxonomy" id="559628"/>
    <lineage>
        <taxon>Bacteria</taxon>
        <taxon>Bacillati</taxon>
        <taxon>Actinomycetota</taxon>
        <taxon>Actinomycetes</taxon>
        <taxon>Kineosporiales</taxon>
        <taxon>Kineosporiaceae</taxon>
        <taxon>Kineococcus</taxon>
    </lineage>
</organism>
<feature type="region of interest" description="Disordered" evidence="1">
    <location>
        <begin position="30"/>
        <end position="61"/>
    </location>
</feature>
<dbReference type="OrthoDB" id="9956583at2"/>
<gene>
    <name evidence="3" type="ORF">CLV37_11469</name>
</gene>
<accession>A0A2T0QY33</accession>
<dbReference type="EMBL" id="PVZF01000014">
    <property type="protein sequence ID" value="PRY11115.1"/>
    <property type="molecule type" value="Genomic_DNA"/>
</dbReference>
<feature type="compositionally biased region" description="Low complexity" evidence="1">
    <location>
        <begin position="192"/>
        <end position="213"/>
    </location>
</feature>
<reference evidence="3 4" key="1">
    <citation type="submission" date="2018-03" db="EMBL/GenBank/DDBJ databases">
        <title>Genomic Encyclopedia of Archaeal and Bacterial Type Strains, Phase II (KMG-II): from individual species to whole genera.</title>
        <authorList>
            <person name="Goeker M."/>
        </authorList>
    </citation>
    <scope>NUCLEOTIDE SEQUENCE [LARGE SCALE GENOMIC DNA]</scope>
    <source>
        <strain evidence="3 4">DSM 19711</strain>
    </source>
</reference>
<proteinExistence type="predicted"/>
<protein>
    <submittedName>
        <fullName evidence="3">Uncharacterized protein</fullName>
    </submittedName>
</protein>